<dbReference type="InterPro" id="IPR000504">
    <property type="entry name" value="RRM_dom"/>
</dbReference>
<evidence type="ECO:0000256" key="3">
    <source>
        <dbReference type="ARBA" id="ARBA00023187"/>
    </source>
</evidence>
<dbReference type="PANTHER" id="PTHR23139">
    <property type="entry name" value="RNA-BINDING PROTEIN"/>
    <property type="match status" value="1"/>
</dbReference>
<reference evidence="6" key="1">
    <citation type="submission" date="2020-10" db="EMBL/GenBank/DDBJ databases">
        <authorList>
            <person name="Han B."/>
            <person name="Lu T."/>
            <person name="Zhao Q."/>
            <person name="Huang X."/>
            <person name="Zhao Y."/>
        </authorList>
    </citation>
    <scope>NUCLEOTIDE SEQUENCE</scope>
</reference>
<accession>A0A811Q8M1</accession>
<dbReference type="Proteomes" id="UP000604825">
    <property type="component" value="Unassembled WGS sequence"/>
</dbReference>
<dbReference type="SMART" id="SM00360">
    <property type="entry name" value="RRM"/>
    <property type="match status" value="2"/>
</dbReference>
<evidence type="ECO:0000313" key="7">
    <source>
        <dbReference type="Proteomes" id="UP000604825"/>
    </source>
</evidence>
<evidence type="ECO:0000256" key="4">
    <source>
        <dbReference type="PROSITE-ProRule" id="PRU00176"/>
    </source>
</evidence>
<evidence type="ECO:0000256" key="2">
    <source>
        <dbReference type="ARBA" id="ARBA00022884"/>
    </source>
</evidence>
<dbReference type="PROSITE" id="PS50102">
    <property type="entry name" value="RRM"/>
    <property type="match status" value="2"/>
</dbReference>
<evidence type="ECO:0000259" key="5">
    <source>
        <dbReference type="PROSITE" id="PS50102"/>
    </source>
</evidence>
<evidence type="ECO:0000256" key="1">
    <source>
        <dbReference type="ARBA" id="ARBA00022664"/>
    </source>
</evidence>
<gene>
    <name evidence="6" type="ORF">NCGR_LOCUS38964</name>
</gene>
<feature type="domain" description="RRM" evidence="5">
    <location>
        <begin position="155"/>
        <end position="277"/>
    </location>
</feature>
<dbReference type="CDD" id="cd12232">
    <property type="entry name" value="RRM3_U2AF65"/>
    <property type="match status" value="1"/>
</dbReference>
<dbReference type="Pfam" id="PF00076">
    <property type="entry name" value="RRM_1"/>
    <property type="match status" value="1"/>
</dbReference>
<name>A0A811Q8M1_9POAL</name>
<dbReference type="FunFam" id="3.30.70.330:FF:000057">
    <property type="entry name" value="U2 snRNP auxiliary factor large subunit"/>
    <property type="match status" value="1"/>
</dbReference>
<organism evidence="6 7">
    <name type="scientific">Miscanthus lutarioriparius</name>
    <dbReference type="NCBI Taxonomy" id="422564"/>
    <lineage>
        <taxon>Eukaryota</taxon>
        <taxon>Viridiplantae</taxon>
        <taxon>Streptophyta</taxon>
        <taxon>Embryophyta</taxon>
        <taxon>Tracheophyta</taxon>
        <taxon>Spermatophyta</taxon>
        <taxon>Magnoliopsida</taxon>
        <taxon>Liliopsida</taxon>
        <taxon>Poales</taxon>
        <taxon>Poaceae</taxon>
        <taxon>PACMAD clade</taxon>
        <taxon>Panicoideae</taxon>
        <taxon>Andropogonodae</taxon>
        <taxon>Andropogoneae</taxon>
        <taxon>Saccharinae</taxon>
        <taxon>Miscanthus</taxon>
    </lineage>
</organism>
<keyword evidence="1" id="KW-0507">mRNA processing</keyword>
<dbReference type="InterPro" id="IPR012677">
    <property type="entry name" value="Nucleotide-bd_a/b_plait_sf"/>
</dbReference>
<dbReference type="Gene3D" id="3.30.70.330">
    <property type="match status" value="4"/>
</dbReference>
<protein>
    <recommendedName>
        <fullName evidence="5">RRM domain-containing protein</fullName>
    </recommendedName>
</protein>
<keyword evidence="3" id="KW-0508">mRNA splicing</keyword>
<evidence type="ECO:0000313" key="6">
    <source>
        <dbReference type="EMBL" id="CAD6255419.1"/>
    </source>
</evidence>
<dbReference type="InterPro" id="IPR003954">
    <property type="entry name" value="RRM_euk-type"/>
</dbReference>
<dbReference type="AlphaFoldDB" id="A0A811Q8M1"/>
<dbReference type="SUPFAM" id="SSF54928">
    <property type="entry name" value="RNA-binding domain, RBD"/>
    <property type="match status" value="2"/>
</dbReference>
<dbReference type="GO" id="GO:0003723">
    <property type="term" value="F:RNA binding"/>
    <property type="evidence" value="ECO:0007669"/>
    <property type="project" value="UniProtKB-UniRule"/>
</dbReference>
<proteinExistence type="predicted"/>
<sequence length="412" mass="44041">MMLFAVFLTDKAGFRTMLGETHLPDDGLSKSRNREKDRAGIVIEIKEGTGTGTGTERGNGIATTDIIGIGRNTETVLTTMIITEAVILKGEETAKEMATGGTLLDQGAGIADLDLVLVQEGITGSSFTGMFPNMLPPFGVGVGDSLVYQATRHAGRVYVRGLPPSANEQTVAVYFNQVMAAIGGNTAGPGDDVHNVYINHDKIFAIVEMRSVEEASNAIALYGILFEGAPVKDRETGNSKGYAFCVYQDLNVTDIACGALNGIKMGDKTLTVRRANQGASQPRPEQESILLQAQQQVQLQKLVYQVGALPTKVVCLTQVVSADELKDEEYEDIIEDMRLEAGKYGNLVKVVIPRPDPSGQPVAGVGKVFLEYADVDGAAKAKTALHGRKFGGKPVVAVCYAEDKFANEEYDG</sequence>
<dbReference type="FunFam" id="3.30.70.330:FF:000225">
    <property type="entry name" value="U2 snRNP auxiliary factor large subunit"/>
    <property type="match status" value="1"/>
</dbReference>
<keyword evidence="7" id="KW-1185">Reference proteome</keyword>
<dbReference type="OrthoDB" id="10266058at2759"/>
<dbReference type="InterPro" id="IPR035979">
    <property type="entry name" value="RBD_domain_sf"/>
</dbReference>
<dbReference type="GO" id="GO:0006397">
    <property type="term" value="P:mRNA processing"/>
    <property type="evidence" value="ECO:0007669"/>
    <property type="project" value="UniProtKB-KW"/>
</dbReference>
<dbReference type="SMART" id="SM00361">
    <property type="entry name" value="RRM_1"/>
    <property type="match status" value="1"/>
</dbReference>
<comment type="caution">
    <text evidence="6">The sequence shown here is derived from an EMBL/GenBank/DDBJ whole genome shotgun (WGS) entry which is preliminary data.</text>
</comment>
<dbReference type="GO" id="GO:0008380">
    <property type="term" value="P:RNA splicing"/>
    <property type="evidence" value="ECO:0007669"/>
    <property type="project" value="UniProtKB-KW"/>
</dbReference>
<feature type="domain" description="RRM" evidence="5">
    <location>
        <begin position="302"/>
        <end position="395"/>
    </location>
</feature>
<keyword evidence="2 4" id="KW-0694">RNA-binding</keyword>
<dbReference type="EMBL" id="CAJGYO010000010">
    <property type="protein sequence ID" value="CAD6255419.1"/>
    <property type="molecule type" value="Genomic_DNA"/>
</dbReference>